<comment type="caution">
    <text evidence="1">The sequence shown here is derived from an EMBL/GenBank/DDBJ whole genome shotgun (WGS) entry which is preliminary data.</text>
</comment>
<gene>
    <name evidence="1" type="ORF">MICCA_1180002</name>
</gene>
<name>A0A822L7P5_MICAE</name>
<proteinExistence type="predicted"/>
<sequence>MVYSLLLLYLISQRIAILNDSEWQEQFILLEKTWLFSTLCDNFCLWNREMLIG</sequence>
<reference evidence="1 2" key="1">
    <citation type="submission" date="2012-04" db="EMBL/GenBank/DDBJ databases">
        <authorList>
            <person name="Genoscope - CEA"/>
        </authorList>
    </citation>
    <scope>NUCLEOTIDE SEQUENCE [LARGE SCALE GENOMIC DNA]</scope>
    <source>
        <strain evidence="1 2">9432</strain>
    </source>
</reference>
<protein>
    <submittedName>
        <fullName evidence="1">Genome sequencing data, contig C317 (Modular protein)</fullName>
    </submittedName>
</protein>
<evidence type="ECO:0000313" key="1">
    <source>
        <dbReference type="EMBL" id="CCH91210.1"/>
    </source>
</evidence>
<dbReference type="Proteomes" id="UP000005806">
    <property type="component" value="Unassembled WGS sequence"/>
</dbReference>
<dbReference type="AlphaFoldDB" id="A0A822L7P5"/>
<evidence type="ECO:0000313" key="2">
    <source>
        <dbReference type="Proteomes" id="UP000005806"/>
    </source>
</evidence>
<dbReference type="EMBL" id="CAIH01000022">
    <property type="protein sequence ID" value="CCH91210.1"/>
    <property type="molecule type" value="Genomic_DNA"/>
</dbReference>
<organism evidence="1 2">
    <name type="scientific">Microcystis aeruginosa PCC 9432</name>
    <dbReference type="NCBI Taxonomy" id="1160280"/>
    <lineage>
        <taxon>Bacteria</taxon>
        <taxon>Bacillati</taxon>
        <taxon>Cyanobacteriota</taxon>
        <taxon>Cyanophyceae</taxon>
        <taxon>Oscillatoriophycideae</taxon>
        <taxon>Chroococcales</taxon>
        <taxon>Microcystaceae</taxon>
        <taxon>Microcystis</taxon>
    </lineage>
</organism>
<accession>A0A822L7P5</accession>